<evidence type="ECO:0000313" key="1">
    <source>
        <dbReference type="EMBL" id="JAH39355.1"/>
    </source>
</evidence>
<dbReference type="EMBL" id="GBXM01069222">
    <property type="protein sequence ID" value="JAH39355.1"/>
    <property type="molecule type" value="Transcribed_RNA"/>
</dbReference>
<sequence length="37" mass="4083">MPAMPNARLSELGARVPQQAFPGNMDCHECPRLESVE</sequence>
<proteinExistence type="predicted"/>
<dbReference type="AlphaFoldDB" id="A0A0E9SFB2"/>
<name>A0A0E9SFB2_ANGAN</name>
<protein>
    <submittedName>
        <fullName evidence="1">Uncharacterized protein</fullName>
    </submittedName>
</protein>
<accession>A0A0E9SFB2</accession>
<organism evidence="1">
    <name type="scientific">Anguilla anguilla</name>
    <name type="common">European freshwater eel</name>
    <name type="synonym">Muraena anguilla</name>
    <dbReference type="NCBI Taxonomy" id="7936"/>
    <lineage>
        <taxon>Eukaryota</taxon>
        <taxon>Metazoa</taxon>
        <taxon>Chordata</taxon>
        <taxon>Craniata</taxon>
        <taxon>Vertebrata</taxon>
        <taxon>Euteleostomi</taxon>
        <taxon>Actinopterygii</taxon>
        <taxon>Neopterygii</taxon>
        <taxon>Teleostei</taxon>
        <taxon>Anguilliformes</taxon>
        <taxon>Anguillidae</taxon>
        <taxon>Anguilla</taxon>
    </lineage>
</organism>
<reference evidence="1" key="1">
    <citation type="submission" date="2014-11" db="EMBL/GenBank/DDBJ databases">
        <authorList>
            <person name="Amaro Gonzalez C."/>
        </authorList>
    </citation>
    <scope>NUCLEOTIDE SEQUENCE</scope>
</reference>
<reference evidence="1" key="2">
    <citation type="journal article" date="2015" name="Fish Shellfish Immunol.">
        <title>Early steps in the European eel (Anguilla anguilla)-Vibrio vulnificus interaction in the gills: Role of the RtxA13 toxin.</title>
        <authorList>
            <person name="Callol A."/>
            <person name="Pajuelo D."/>
            <person name="Ebbesson L."/>
            <person name="Teles M."/>
            <person name="MacKenzie S."/>
            <person name="Amaro C."/>
        </authorList>
    </citation>
    <scope>NUCLEOTIDE SEQUENCE</scope>
</reference>